<dbReference type="Pfam" id="PF12763">
    <property type="entry name" value="EH"/>
    <property type="match status" value="1"/>
</dbReference>
<dbReference type="GO" id="GO:0005886">
    <property type="term" value="C:plasma membrane"/>
    <property type="evidence" value="ECO:0007669"/>
    <property type="project" value="TreeGrafter"/>
</dbReference>
<dbReference type="InterPro" id="IPR000261">
    <property type="entry name" value="EH_dom"/>
</dbReference>
<dbReference type="GO" id="GO:0016197">
    <property type="term" value="P:endosomal transport"/>
    <property type="evidence" value="ECO:0007669"/>
    <property type="project" value="TreeGrafter"/>
</dbReference>
<evidence type="ECO:0000313" key="4">
    <source>
        <dbReference type="EMBL" id="KAJ2865033.1"/>
    </source>
</evidence>
<reference evidence="4" key="1">
    <citation type="submission" date="2022-07" db="EMBL/GenBank/DDBJ databases">
        <title>Phylogenomic reconstructions and comparative analyses of Kickxellomycotina fungi.</title>
        <authorList>
            <person name="Reynolds N.K."/>
            <person name="Stajich J.E."/>
            <person name="Barry K."/>
            <person name="Grigoriev I.V."/>
            <person name="Crous P."/>
            <person name="Smith M.E."/>
        </authorList>
    </citation>
    <scope>NUCLEOTIDE SEQUENCE</scope>
    <source>
        <strain evidence="4">RSA 476</strain>
    </source>
</reference>
<comment type="caution">
    <text evidence="4">The sequence shown here is derived from an EMBL/GenBank/DDBJ whole genome shotgun (WGS) entry which is preliminary data.</text>
</comment>
<feature type="domain" description="EH" evidence="3">
    <location>
        <begin position="3"/>
        <end position="89"/>
    </location>
</feature>
<sequence length="416" mass="46884">MQETRAYNHLFSLIDTERKDAVIRDAAWPLLQKSGIHFAYLNKIWQLVDPSGYGQISRRKFHVVMKLVSMAQSGRPLSLENLGDATPLPVFDDIEQRSAVDNSSRSSLLRYSPQPTIDVDELIASASSSSSSLGRFSQHRVSPPLPRSSSVFPASGGDLLDVDRVTMVTPQLMSFSPTRVHPPSLPTGALHIDTSISTLCARPFEASKPDRDQYSAVSTDSVTELLCQIDQIVCSSRTTQRSNERHANAGSVARRELEEKMTQLQKMCEEELEMNASLANRLHIEEAQIQELTEHIERAQSNIAYVAWQRAQLVDRLQKVEVRQREATERMKEAEKETVRCTEDVTMLDNKMFAMERRQVQILRRTKHNDSGYSSNDYRGSSGSRSSAENTAMSRYESAKRNRLSSVFRSSNNNIA</sequence>
<dbReference type="EMBL" id="JANBUY010000070">
    <property type="protein sequence ID" value="KAJ2865033.1"/>
    <property type="molecule type" value="Genomic_DNA"/>
</dbReference>
<dbReference type="GO" id="GO:0006897">
    <property type="term" value="P:endocytosis"/>
    <property type="evidence" value="ECO:0007669"/>
    <property type="project" value="TreeGrafter"/>
</dbReference>
<dbReference type="SMART" id="SM00027">
    <property type="entry name" value="EH"/>
    <property type="match status" value="1"/>
</dbReference>
<dbReference type="Proteomes" id="UP001140074">
    <property type="component" value="Unassembled WGS sequence"/>
</dbReference>
<protein>
    <recommendedName>
        <fullName evidence="3">EH domain-containing protein</fullName>
    </recommendedName>
</protein>
<name>A0A9W8IJM9_9FUNG</name>
<evidence type="ECO:0000256" key="1">
    <source>
        <dbReference type="SAM" id="Coils"/>
    </source>
</evidence>
<dbReference type="PROSITE" id="PS50031">
    <property type="entry name" value="EH"/>
    <property type="match status" value="1"/>
</dbReference>
<evidence type="ECO:0000259" key="3">
    <source>
        <dbReference type="PROSITE" id="PS50031"/>
    </source>
</evidence>
<dbReference type="GO" id="GO:0005737">
    <property type="term" value="C:cytoplasm"/>
    <property type="evidence" value="ECO:0007669"/>
    <property type="project" value="TreeGrafter"/>
</dbReference>
<evidence type="ECO:0000256" key="2">
    <source>
        <dbReference type="SAM" id="MobiDB-lite"/>
    </source>
</evidence>
<proteinExistence type="predicted"/>
<dbReference type="PANTHER" id="PTHR11216">
    <property type="entry name" value="EH DOMAIN"/>
    <property type="match status" value="1"/>
</dbReference>
<feature type="coiled-coil region" evidence="1">
    <location>
        <begin position="254"/>
        <end position="344"/>
    </location>
</feature>
<organism evidence="4 5">
    <name type="scientific">Coemansia aciculifera</name>
    <dbReference type="NCBI Taxonomy" id="417176"/>
    <lineage>
        <taxon>Eukaryota</taxon>
        <taxon>Fungi</taxon>
        <taxon>Fungi incertae sedis</taxon>
        <taxon>Zoopagomycota</taxon>
        <taxon>Kickxellomycotina</taxon>
        <taxon>Kickxellomycetes</taxon>
        <taxon>Kickxellales</taxon>
        <taxon>Kickxellaceae</taxon>
        <taxon>Coemansia</taxon>
    </lineage>
</organism>
<evidence type="ECO:0000313" key="5">
    <source>
        <dbReference type="Proteomes" id="UP001140074"/>
    </source>
</evidence>
<dbReference type="Gene3D" id="1.10.238.10">
    <property type="entry name" value="EF-hand"/>
    <property type="match status" value="1"/>
</dbReference>
<dbReference type="PANTHER" id="PTHR11216:SF170">
    <property type="entry name" value="DYNAMIN ASSOCIATED PROTEIN 160, ISOFORM D"/>
    <property type="match status" value="1"/>
</dbReference>
<feature type="compositionally biased region" description="Polar residues" evidence="2">
    <location>
        <begin position="371"/>
        <end position="393"/>
    </location>
</feature>
<keyword evidence="1" id="KW-0175">Coiled coil</keyword>
<dbReference type="InterPro" id="IPR011992">
    <property type="entry name" value="EF-hand-dom_pair"/>
</dbReference>
<feature type="region of interest" description="Disordered" evidence="2">
    <location>
        <begin position="364"/>
        <end position="400"/>
    </location>
</feature>
<gene>
    <name evidence="4" type="ORF">GGH94_002512</name>
</gene>
<keyword evidence="5" id="KW-1185">Reference proteome</keyword>
<dbReference type="AlphaFoldDB" id="A0A9W8IJM9"/>
<accession>A0A9W8IJM9</accession>
<dbReference type="SUPFAM" id="SSF47473">
    <property type="entry name" value="EF-hand"/>
    <property type="match status" value="1"/>
</dbReference>